<organism evidence="6 7">
    <name type="scientific">Ekhidna lutea</name>
    <dbReference type="NCBI Taxonomy" id="447679"/>
    <lineage>
        <taxon>Bacteria</taxon>
        <taxon>Pseudomonadati</taxon>
        <taxon>Bacteroidota</taxon>
        <taxon>Cytophagia</taxon>
        <taxon>Cytophagales</taxon>
        <taxon>Reichenbachiellaceae</taxon>
        <taxon>Ekhidna</taxon>
    </lineage>
</organism>
<evidence type="ECO:0000313" key="7">
    <source>
        <dbReference type="Proteomes" id="UP000198393"/>
    </source>
</evidence>
<dbReference type="InterPro" id="IPR001431">
    <property type="entry name" value="Pept_M16_Zn_BS"/>
</dbReference>
<dbReference type="GO" id="GO:0004222">
    <property type="term" value="F:metalloendopeptidase activity"/>
    <property type="evidence" value="ECO:0007669"/>
    <property type="project" value="InterPro"/>
</dbReference>
<evidence type="ECO:0000256" key="1">
    <source>
        <dbReference type="ARBA" id="ARBA00001947"/>
    </source>
</evidence>
<dbReference type="AlphaFoldDB" id="A0A239JMZ9"/>
<feature type="domain" description="Peptidase M16 C-terminal" evidence="5">
    <location>
        <begin position="172"/>
        <end position="344"/>
    </location>
</feature>
<dbReference type="PROSITE" id="PS00143">
    <property type="entry name" value="INSULINASE"/>
    <property type="match status" value="1"/>
</dbReference>
<dbReference type="InterPro" id="IPR011249">
    <property type="entry name" value="Metalloenz_LuxS/M16"/>
</dbReference>
<dbReference type="Pfam" id="PF00675">
    <property type="entry name" value="Peptidase_M16"/>
    <property type="match status" value="1"/>
</dbReference>
<dbReference type="PANTHER" id="PTHR11851:SF49">
    <property type="entry name" value="MITOCHONDRIAL-PROCESSING PEPTIDASE SUBUNIT ALPHA"/>
    <property type="match status" value="1"/>
</dbReference>
<reference evidence="6 7" key="1">
    <citation type="submission" date="2017-06" db="EMBL/GenBank/DDBJ databases">
        <authorList>
            <person name="Kim H.J."/>
            <person name="Triplett B.A."/>
        </authorList>
    </citation>
    <scope>NUCLEOTIDE SEQUENCE [LARGE SCALE GENOMIC DNA]</scope>
    <source>
        <strain evidence="6 7">DSM 19307</strain>
    </source>
</reference>
<dbReference type="InterPro" id="IPR011765">
    <property type="entry name" value="Pept_M16_N"/>
</dbReference>
<sequence length="412" mass="47174">MSKKEYELIELPNGIRVIHKEVNHTKIAHVGIMLDIGSRDESLEEQGLAHFLEHMVFKGTNKRSSYHIINRLESLGGELNAYTTKEKICFYASLLDIHLDKAVELLCDITFNSTFPEKQIEKERQVILEEMSMYRDTPEDSIQDDFDEQLFPNHALGRNILGTEQTVNSFKQGDFRNFLDRNLNTEKIILSSVGNYSAKKIQRLATKYLEQIPHKNHTPERNWFSGYQPTRKEVKKSISQAHIAMGMPSLSIKDENRIPFFFVVNLLGGPSMSSRLNLSLREKHGLVYGVDASYAPYLEVGQFSIFFATDPKNLKKSQRIILKEIELLKSKPLGNMQLHKAKNQIKGQMALSEENKNATMLMMAKSQLDLNKVPDIDSVFKKIDAITAEDIQALSQRYFPIDQMSSLAYLPE</sequence>
<dbReference type="RefSeq" id="WP_089356919.1">
    <property type="nucleotide sequence ID" value="NZ_FZPD01000003.1"/>
</dbReference>
<dbReference type="OrthoDB" id="9811314at2"/>
<comment type="cofactor">
    <cofactor evidence="1">
        <name>Zn(2+)</name>
        <dbReference type="ChEBI" id="CHEBI:29105"/>
    </cofactor>
</comment>
<evidence type="ECO:0000259" key="4">
    <source>
        <dbReference type="Pfam" id="PF00675"/>
    </source>
</evidence>
<accession>A0A239JMZ9</accession>
<dbReference type="Proteomes" id="UP000198393">
    <property type="component" value="Unassembled WGS sequence"/>
</dbReference>
<evidence type="ECO:0000259" key="5">
    <source>
        <dbReference type="Pfam" id="PF05193"/>
    </source>
</evidence>
<keyword evidence="7" id="KW-1185">Reference proteome</keyword>
<comment type="similarity">
    <text evidence="2 3">Belongs to the peptidase M16 family.</text>
</comment>
<dbReference type="InterPro" id="IPR050361">
    <property type="entry name" value="MPP/UQCRC_Complex"/>
</dbReference>
<dbReference type="EMBL" id="FZPD01000003">
    <property type="protein sequence ID" value="SNT06134.1"/>
    <property type="molecule type" value="Genomic_DNA"/>
</dbReference>
<proteinExistence type="inferred from homology"/>
<evidence type="ECO:0000256" key="3">
    <source>
        <dbReference type="RuleBase" id="RU004447"/>
    </source>
</evidence>
<dbReference type="GO" id="GO:0046872">
    <property type="term" value="F:metal ion binding"/>
    <property type="evidence" value="ECO:0007669"/>
    <property type="project" value="InterPro"/>
</dbReference>
<dbReference type="Pfam" id="PF05193">
    <property type="entry name" value="Peptidase_M16_C"/>
    <property type="match status" value="1"/>
</dbReference>
<feature type="domain" description="Peptidase M16 N-terminal" evidence="4">
    <location>
        <begin position="17"/>
        <end position="163"/>
    </location>
</feature>
<evidence type="ECO:0000256" key="2">
    <source>
        <dbReference type="ARBA" id="ARBA00007261"/>
    </source>
</evidence>
<dbReference type="InterPro" id="IPR007863">
    <property type="entry name" value="Peptidase_M16_C"/>
</dbReference>
<protein>
    <submittedName>
        <fullName evidence="6">Predicted Zn-dependent peptidase</fullName>
    </submittedName>
</protein>
<evidence type="ECO:0000313" key="6">
    <source>
        <dbReference type="EMBL" id="SNT06134.1"/>
    </source>
</evidence>
<dbReference type="GO" id="GO:0006508">
    <property type="term" value="P:proteolysis"/>
    <property type="evidence" value="ECO:0007669"/>
    <property type="project" value="InterPro"/>
</dbReference>
<dbReference type="PANTHER" id="PTHR11851">
    <property type="entry name" value="METALLOPROTEASE"/>
    <property type="match status" value="1"/>
</dbReference>
<name>A0A239JMZ9_EKHLU</name>
<gene>
    <name evidence="6" type="ORF">SAMN05421640_2214</name>
</gene>
<dbReference type="SUPFAM" id="SSF63411">
    <property type="entry name" value="LuxS/MPP-like metallohydrolase"/>
    <property type="match status" value="2"/>
</dbReference>
<dbReference type="Gene3D" id="3.30.830.10">
    <property type="entry name" value="Metalloenzyme, LuxS/M16 peptidase-like"/>
    <property type="match status" value="2"/>
</dbReference>